<sequence length="265" mass="29214">MNDDQLEMLQNIQYRFNIACGRTQQSDIIVNELNIIDSIKRTISGTTLLERLDGYEILTEIDNLPDWFNENNNKVFLPKAISKKNIPSINLHPGVPPARDSILYLNGATNYNIVLWNSGNFLYISPRSSLPSATIAVGSGLVYVGDGVTSAGQTIINVRNSGSVILNDDILISNGCKIMSDDCHSIIDIQTRKRINPFGGAVTIQKHVWMGSQSTIMGNSIIAHDNIIGERAFVRNIYSQENSIIAGVPAKVVRTGVTWNRADIK</sequence>
<comment type="caution">
    <text evidence="1">The sequence shown here is derived from an EMBL/GenBank/DDBJ whole genome shotgun (WGS) entry which is preliminary data.</text>
</comment>
<dbReference type="InterPro" id="IPR011004">
    <property type="entry name" value="Trimer_LpxA-like_sf"/>
</dbReference>
<dbReference type="Gene3D" id="2.160.10.10">
    <property type="entry name" value="Hexapeptide repeat proteins"/>
    <property type="match status" value="1"/>
</dbReference>
<dbReference type="SUPFAM" id="SSF51161">
    <property type="entry name" value="Trimeric LpxA-like enzymes"/>
    <property type="match status" value="1"/>
</dbReference>
<proteinExistence type="predicted"/>
<evidence type="ECO:0000313" key="1">
    <source>
        <dbReference type="EMBL" id="MBZ1351029.1"/>
    </source>
</evidence>
<name>A0A953NCB0_9BURK</name>
<reference evidence="1" key="1">
    <citation type="submission" date="2021-07" db="EMBL/GenBank/DDBJ databases">
        <title>New genus and species of the family Alcaligenaceae.</title>
        <authorList>
            <person name="Hahn M.W."/>
        </authorList>
    </citation>
    <scope>NUCLEOTIDE SEQUENCE</scope>
    <source>
        <strain evidence="1">LF4-65</strain>
    </source>
</reference>
<protein>
    <submittedName>
        <fullName evidence="1">Uncharacterized protein</fullName>
    </submittedName>
</protein>
<dbReference type="EMBL" id="JAHXRI010000007">
    <property type="protein sequence ID" value="MBZ1351029.1"/>
    <property type="molecule type" value="Genomic_DNA"/>
</dbReference>
<dbReference type="Proteomes" id="UP000739565">
    <property type="component" value="Unassembled WGS sequence"/>
</dbReference>
<evidence type="ECO:0000313" key="2">
    <source>
        <dbReference type="Proteomes" id="UP000739565"/>
    </source>
</evidence>
<dbReference type="AlphaFoldDB" id="A0A953NCB0"/>
<keyword evidence="2" id="KW-1185">Reference proteome</keyword>
<dbReference type="RefSeq" id="WP_259661430.1">
    <property type="nucleotide sequence ID" value="NZ_JAHXRI010000007.1"/>
</dbReference>
<gene>
    <name evidence="1" type="ORF">KZZ10_10265</name>
</gene>
<accession>A0A953NCB0</accession>
<organism evidence="1 2">
    <name type="scientific">Zwartia hollandica</name>
    <dbReference type="NCBI Taxonomy" id="324606"/>
    <lineage>
        <taxon>Bacteria</taxon>
        <taxon>Pseudomonadati</taxon>
        <taxon>Pseudomonadota</taxon>
        <taxon>Betaproteobacteria</taxon>
        <taxon>Burkholderiales</taxon>
        <taxon>Alcaligenaceae</taxon>
        <taxon>Zwartia</taxon>
    </lineage>
</organism>